<feature type="region of interest" description="Disordered" evidence="1">
    <location>
        <begin position="491"/>
        <end position="526"/>
    </location>
</feature>
<protein>
    <submittedName>
        <fullName evidence="3">Glycosyltransferase</fullName>
    </submittedName>
</protein>
<sequence>MSVDSSDFKVGVVVPMFGVSAFLRECLDSILTQSYGNLNVLLVSDGDLACLDIALEYAALDSRFIVIDKENGGQATGRNVGIEFYSGVYKIASMQELQSNSWQSSLENKIDSKVDSPLPCVRVGDGGWVNNHDNPKDQNNKEYPINLQNLDSKDSKNHNFIESTNLETNNLYCYKVLDSKTYIYIYICESYSDISFMEQVMNLASENIKVAVIVPIFNVEQYLRECLDSIISQSYKNIEAILVNDGSTDSNSLNIAKEYVAKYSNFTLIDKPNLGLSSSRNVALDFLSQSYKLELDSKETKRVNEMLESKMQDSKEIQNLDSKNVNEPTAVLPTTILPTTILPTPQPPSAREGGYPYQDFKENVESNGEDSTLTPTHHTINIESNLLIYKVINENPYDIKAIYVNKDSIKNNTQLPTPLTPLRKGGGNSTQDSKDIESKTLQIPKIDYIIFLDSDDFWKSDCLQSCVNAVLQSEIEIAKLESKNLQDCKKDSINQNSESNTKDSKNTIDCHEFDKSNSRNDKTHNAQSPKRAEIIWFEWDYFYDGIEPPKEPKKTYHEIYGFKSSHTLSTIDLLKQSVKNHIDTFPFAPQGMIDFNFIKNIHIRFLNYIHSEDQAFGIELLVQSSYVYVLLQKPYVYRIRPNSSSNFEGKKNMKKEAIFPYLQDTFIAFNKDVKRTKAYFLASSWYLIFTHTLDFLNKYEKQGGNATTKVELAKKSFMPYIAYMATSVAKYPRDPKNLISGLPLVAPYLQDSKLKWYRKMAVYYPRLYAIIQKIICAFL</sequence>
<dbReference type="Gene3D" id="3.90.550.10">
    <property type="entry name" value="Spore Coat Polysaccharide Biosynthesis Protein SpsA, Chain A"/>
    <property type="match status" value="3"/>
</dbReference>
<feature type="region of interest" description="Disordered" evidence="1">
    <location>
        <begin position="413"/>
        <end position="436"/>
    </location>
</feature>
<evidence type="ECO:0000259" key="2">
    <source>
        <dbReference type="Pfam" id="PF00535"/>
    </source>
</evidence>
<evidence type="ECO:0000313" key="3">
    <source>
        <dbReference type="EMBL" id="MWV70491.1"/>
    </source>
</evidence>
<dbReference type="InterPro" id="IPR001173">
    <property type="entry name" value="Glyco_trans_2-like"/>
</dbReference>
<evidence type="ECO:0000256" key="1">
    <source>
        <dbReference type="SAM" id="MobiDB-lite"/>
    </source>
</evidence>
<dbReference type="SUPFAM" id="SSF53448">
    <property type="entry name" value="Nucleotide-diphospho-sugar transferases"/>
    <property type="match status" value="2"/>
</dbReference>
<feature type="compositionally biased region" description="Basic and acidic residues" evidence="1">
    <location>
        <begin position="500"/>
        <end position="524"/>
    </location>
</feature>
<dbReference type="PANTHER" id="PTHR22916:SF3">
    <property type="entry name" value="UDP-GLCNAC:BETAGAL BETA-1,3-N-ACETYLGLUCOSAMINYLTRANSFERASE-LIKE PROTEIN 1"/>
    <property type="match status" value="1"/>
</dbReference>
<evidence type="ECO:0000313" key="4">
    <source>
        <dbReference type="Proteomes" id="UP000477070"/>
    </source>
</evidence>
<organism evidence="3 4">
    <name type="scientific">Helicobacter saguini</name>
    <dbReference type="NCBI Taxonomy" id="1548018"/>
    <lineage>
        <taxon>Bacteria</taxon>
        <taxon>Pseudomonadati</taxon>
        <taxon>Campylobacterota</taxon>
        <taxon>Epsilonproteobacteria</taxon>
        <taxon>Campylobacterales</taxon>
        <taxon>Helicobacteraceae</taxon>
        <taxon>Helicobacter</taxon>
    </lineage>
</organism>
<dbReference type="PANTHER" id="PTHR22916">
    <property type="entry name" value="GLYCOSYLTRANSFERASE"/>
    <property type="match status" value="1"/>
</dbReference>
<keyword evidence="3" id="KW-0808">Transferase</keyword>
<name>A0A6L7DBD8_9HELI</name>
<dbReference type="EMBL" id="QBIU01000002">
    <property type="protein sequence ID" value="MWV70491.1"/>
    <property type="molecule type" value="Genomic_DNA"/>
</dbReference>
<dbReference type="RefSeq" id="WP_118949360.1">
    <property type="nucleotide sequence ID" value="NZ_QBIU01000002.1"/>
</dbReference>
<dbReference type="Pfam" id="PF00535">
    <property type="entry name" value="Glycos_transf_2"/>
    <property type="match status" value="2"/>
</dbReference>
<comment type="caution">
    <text evidence="3">The sequence shown here is derived from an EMBL/GenBank/DDBJ whole genome shotgun (WGS) entry which is preliminary data.</text>
</comment>
<accession>A0A6L7DBD8</accession>
<dbReference type="Proteomes" id="UP000477070">
    <property type="component" value="Unassembled WGS sequence"/>
</dbReference>
<reference evidence="3 4" key="1">
    <citation type="submission" date="2019-12" db="EMBL/GenBank/DDBJ databases">
        <title>Multi-Generational Helicobacter saguini Isolates.</title>
        <authorList>
            <person name="Mannion A."/>
            <person name="Shen Z."/>
            <person name="Fox J.G."/>
        </authorList>
    </citation>
    <scope>NUCLEOTIDE SEQUENCE [LARGE SCALE GENOMIC DNA]</scope>
    <source>
        <strain evidence="4">16-048 (F4)</strain>
    </source>
</reference>
<feature type="domain" description="Glycosyltransferase 2-like" evidence="2">
    <location>
        <begin position="12"/>
        <end position="89"/>
    </location>
</feature>
<dbReference type="GO" id="GO:0016758">
    <property type="term" value="F:hexosyltransferase activity"/>
    <property type="evidence" value="ECO:0007669"/>
    <property type="project" value="UniProtKB-ARBA"/>
</dbReference>
<dbReference type="AlphaFoldDB" id="A0A6L7DBD8"/>
<gene>
    <name evidence="3" type="ORF">DCO61_10935</name>
</gene>
<proteinExistence type="predicted"/>
<dbReference type="InterPro" id="IPR029044">
    <property type="entry name" value="Nucleotide-diphossugar_trans"/>
</dbReference>
<dbReference type="CDD" id="cd00761">
    <property type="entry name" value="Glyco_tranf_GTA_type"/>
    <property type="match status" value="2"/>
</dbReference>
<feature type="domain" description="Glycosyltransferase 2-like" evidence="2">
    <location>
        <begin position="212"/>
        <end position="296"/>
    </location>
</feature>